<protein>
    <submittedName>
        <fullName evidence="3">Uncharacterized protein</fullName>
    </submittedName>
</protein>
<feature type="region of interest" description="Disordered" evidence="1">
    <location>
        <begin position="200"/>
        <end position="225"/>
    </location>
</feature>
<feature type="region of interest" description="Disordered" evidence="1">
    <location>
        <begin position="1"/>
        <end position="21"/>
    </location>
</feature>
<dbReference type="EMBL" id="POTX01000006">
    <property type="protein sequence ID" value="PZG00655.1"/>
    <property type="molecule type" value="Genomic_DNA"/>
</dbReference>
<keyword evidence="4" id="KW-1185">Reference proteome</keyword>
<dbReference type="RefSeq" id="WP_111241474.1">
    <property type="nucleotide sequence ID" value="NZ_AP023358.1"/>
</dbReference>
<sequence>MSRRTGRPSHLSTPSARPGRPSARVLAAGAAVAVVLALLGGLVGYAVGRPGATEAGIAELRAADAERDAQQIVELTDMARRTGAELGPILAAVTDESEAGRVPEAARVDEWQQAMKRLTAQFADPPSGMTATNVARGGLRGAVEQAAVAVDTIALAGNLPADRRPEQVALAARQAALAATTWSVAATQLDQLNIDAGNGHQHVHLDGGHDDGGLPPDGEAEGSGG</sequence>
<keyword evidence="2" id="KW-0472">Membrane</keyword>
<dbReference type="OrthoDB" id="3690795at2"/>
<keyword evidence="2" id="KW-0812">Transmembrane</keyword>
<evidence type="ECO:0000256" key="2">
    <source>
        <dbReference type="SAM" id="Phobius"/>
    </source>
</evidence>
<keyword evidence="2" id="KW-1133">Transmembrane helix</keyword>
<organism evidence="3 4">
    <name type="scientific">Micromonospora endophytica</name>
    <dbReference type="NCBI Taxonomy" id="515350"/>
    <lineage>
        <taxon>Bacteria</taxon>
        <taxon>Bacillati</taxon>
        <taxon>Actinomycetota</taxon>
        <taxon>Actinomycetes</taxon>
        <taxon>Micromonosporales</taxon>
        <taxon>Micromonosporaceae</taxon>
        <taxon>Micromonospora</taxon>
    </lineage>
</organism>
<accession>A0A2W2D4T5</accession>
<dbReference type="AlphaFoldDB" id="A0A2W2D4T5"/>
<evidence type="ECO:0000313" key="4">
    <source>
        <dbReference type="Proteomes" id="UP000248627"/>
    </source>
</evidence>
<proteinExistence type="predicted"/>
<reference evidence="3 4" key="1">
    <citation type="submission" date="2018-01" db="EMBL/GenBank/DDBJ databases">
        <title>Draft genome sequence of Jishengella endophytica.</title>
        <authorList>
            <person name="Sahin N."/>
            <person name="Ay H."/>
            <person name="Saygin H."/>
        </authorList>
    </citation>
    <scope>NUCLEOTIDE SEQUENCE [LARGE SCALE GENOMIC DNA]</scope>
    <source>
        <strain evidence="3 4">DSM 45430</strain>
    </source>
</reference>
<gene>
    <name evidence="3" type="ORF">C1I93_02050</name>
</gene>
<evidence type="ECO:0000256" key="1">
    <source>
        <dbReference type="SAM" id="MobiDB-lite"/>
    </source>
</evidence>
<feature type="compositionally biased region" description="Basic and acidic residues" evidence="1">
    <location>
        <begin position="203"/>
        <end position="212"/>
    </location>
</feature>
<dbReference type="Proteomes" id="UP000248627">
    <property type="component" value="Unassembled WGS sequence"/>
</dbReference>
<feature type="transmembrane region" description="Helical" evidence="2">
    <location>
        <begin position="25"/>
        <end position="47"/>
    </location>
</feature>
<name>A0A2W2D4T5_9ACTN</name>
<evidence type="ECO:0000313" key="3">
    <source>
        <dbReference type="EMBL" id="PZG00655.1"/>
    </source>
</evidence>
<comment type="caution">
    <text evidence="3">The sequence shown here is derived from an EMBL/GenBank/DDBJ whole genome shotgun (WGS) entry which is preliminary data.</text>
</comment>